<reference evidence="8 9" key="1">
    <citation type="submission" date="2021-11" db="EMBL/GenBank/DDBJ databases">
        <title>Lacrimispora sp. nov. NSJ-141 isolated from human feces.</title>
        <authorList>
            <person name="Abdugheni R."/>
        </authorList>
    </citation>
    <scope>NUCLEOTIDE SEQUENCE [LARGE SCALE GENOMIC DNA]</scope>
    <source>
        <strain evidence="8 9">NSJ-141</strain>
    </source>
</reference>
<dbReference type="AlphaFoldDB" id="A0AAP2RIX5"/>
<keyword evidence="4 6" id="KW-1133">Transmembrane helix</keyword>
<feature type="transmembrane region" description="Helical" evidence="6">
    <location>
        <begin position="69"/>
        <end position="89"/>
    </location>
</feature>
<evidence type="ECO:0000256" key="5">
    <source>
        <dbReference type="ARBA" id="ARBA00023136"/>
    </source>
</evidence>
<feature type="transmembrane region" description="Helical" evidence="6">
    <location>
        <begin position="41"/>
        <end position="63"/>
    </location>
</feature>
<evidence type="ECO:0000256" key="1">
    <source>
        <dbReference type="ARBA" id="ARBA00004141"/>
    </source>
</evidence>
<evidence type="ECO:0000259" key="7">
    <source>
        <dbReference type="Pfam" id="PF04138"/>
    </source>
</evidence>
<organism evidence="8 9">
    <name type="scientific">Lientehia hominis</name>
    <dbReference type="NCBI Taxonomy" id="2897778"/>
    <lineage>
        <taxon>Bacteria</taxon>
        <taxon>Bacillati</taxon>
        <taxon>Bacillota</taxon>
        <taxon>Clostridia</taxon>
        <taxon>Lachnospirales</taxon>
        <taxon>Lachnospiraceae</taxon>
        <taxon>Lientehia</taxon>
    </lineage>
</organism>
<dbReference type="InterPro" id="IPR051401">
    <property type="entry name" value="GtrA_CellWall_Glycosyl"/>
</dbReference>
<comment type="similarity">
    <text evidence="2">Belongs to the GtrA family.</text>
</comment>
<dbReference type="EMBL" id="JAJNOR010000003">
    <property type="protein sequence ID" value="MCD2492228.1"/>
    <property type="molecule type" value="Genomic_DNA"/>
</dbReference>
<evidence type="ECO:0000256" key="6">
    <source>
        <dbReference type="SAM" id="Phobius"/>
    </source>
</evidence>
<dbReference type="Pfam" id="PF04138">
    <property type="entry name" value="GtrA_DPMS_TM"/>
    <property type="match status" value="1"/>
</dbReference>
<feature type="transmembrane region" description="Helical" evidence="6">
    <location>
        <begin position="114"/>
        <end position="135"/>
    </location>
</feature>
<comment type="caution">
    <text evidence="8">The sequence shown here is derived from an EMBL/GenBank/DDBJ whole genome shotgun (WGS) entry which is preliminary data.</text>
</comment>
<comment type="subcellular location">
    <subcellularLocation>
        <location evidence="1">Membrane</location>
        <topology evidence="1">Multi-pass membrane protein</topology>
    </subcellularLocation>
</comment>
<keyword evidence="3 6" id="KW-0812">Transmembrane</keyword>
<keyword evidence="9" id="KW-1185">Reference proteome</keyword>
<keyword evidence="5 6" id="KW-0472">Membrane</keyword>
<protein>
    <submittedName>
        <fullName evidence="8">GtrA family protein</fullName>
    </submittedName>
</protein>
<dbReference type="PANTHER" id="PTHR38459:SF1">
    <property type="entry name" value="PROPHAGE BACTOPRENOL-LINKED GLUCOSE TRANSLOCASE HOMOLOG"/>
    <property type="match status" value="1"/>
</dbReference>
<dbReference type="Proteomes" id="UP001299265">
    <property type="component" value="Unassembled WGS sequence"/>
</dbReference>
<evidence type="ECO:0000313" key="9">
    <source>
        <dbReference type="Proteomes" id="UP001299265"/>
    </source>
</evidence>
<sequence>MDKFTKGFDRVLRRMILFIFNVFHKECDAEIIDGIIQFAKFGIVGVSNTVVSYVINILVLLGLRDLELSWDYIAGNVISFLISVLWSFYWNEKYVFILKEGETRSVGKALLKSYISYGFTGIILNNVLSWIWISFLSISKYIAPIINLLASVPINFIVNKMWAFKKSNNS</sequence>
<dbReference type="RefSeq" id="WP_231062133.1">
    <property type="nucleotide sequence ID" value="NZ_JAJNOR010000003.1"/>
</dbReference>
<feature type="domain" description="GtrA/DPMS transmembrane" evidence="7">
    <location>
        <begin position="40"/>
        <end position="164"/>
    </location>
</feature>
<name>A0AAP2RIX5_9FIRM</name>
<evidence type="ECO:0000256" key="3">
    <source>
        <dbReference type="ARBA" id="ARBA00022692"/>
    </source>
</evidence>
<feature type="transmembrane region" description="Helical" evidence="6">
    <location>
        <begin position="141"/>
        <end position="158"/>
    </location>
</feature>
<dbReference type="PANTHER" id="PTHR38459">
    <property type="entry name" value="PROPHAGE BACTOPRENOL-LINKED GLUCOSE TRANSLOCASE HOMOLOG"/>
    <property type="match status" value="1"/>
</dbReference>
<evidence type="ECO:0000313" key="8">
    <source>
        <dbReference type="EMBL" id="MCD2492228.1"/>
    </source>
</evidence>
<dbReference type="GO" id="GO:0000271">
    <property type="term" value="P:polysaccharide biosynthetic process"/>
    <property type="evidence" value="ECO:0007669"/>
    <property type="project" value="InterPro"/>
</dbReference>
<gene>
    <name evidence="8" type="ORF">LQE92_06240</name>
</gene>
<dbReference type="GO" id="GO:0005886">
    <property type="term" value="C:plasma membrane"/>
    <property type="evidence" value="ECO:0007669"/>
    <property type="project" value="TreeGrafter"/>
</dbReference>
<evidence type="ECO:0000256" key="2">
    <source>
        <dbReference type="ARBA" id="ARBA00009399"/>
    </source>
</evidence>
<dbReference type="InterPro" id="IPR007267">
    <property type="entry name" value="GtrA_DPMS_TM"/>
</dbReference>
<accession>A0AAP2RIX5</accession>
<evidence type="ECO:0000256" key="4">
    <source>
        <dbReference type="ARBA" id="ARBA00022989"/>
    </source>
</evidence>
<proteinExistence type="inferred from homology"/>